<evidence type="ECO:0000256" key="1">
    <source>
        <dbReference type="ARBA" id="ARBA00008642"/>
    </source>
</evidence>
<reference evidence="12 13" key="1">
    <citation type="submission" date="2019-06" db="EMBL/GenBank/DDBJ databases">
        <title>Sequencing the genomes of 1000 actinobacteria strains.</title>
        <authorList>
            <person name="Klenk H.-P."/>
        </authorList>
    </citation>
    <scope>NUCLEOTIDE SEQUENCE [LARGE SCALE GENOMIC DNA]</scope>
    <source>
        <strain evidence="12 13">DSM 18935</strain>
    </source>
</reference>
<comment type="domain">
    <text evidence="9">The last Arg residue of the ACP-binding site is essential for the weak association between ACP/AcpP and FabH.</text>
</comment>
<dbReference type="SUPFAM" id="SSF53901">
    <property type="entry name" value="Thiolase-like"/>
    <property type="match status" value="1"/>
</dbReference>
<dbReference type="InterPro" id="IPR016039">
    <property type="entry name" value="Thiolase-like"/>
</dbReference>
<feature type="active site" evidence="9">
    <location>
        <position position="263"/>
    </location>
</feature>
<protein>
    <recommendedName>
        <fullName evidence="9">Beta-ketoacyl-[acyl-carrier-protein] synthase III</fullName>
        <shortName evidence="9">Beta-ketoacyl-ACP synthase III</shortName>
        <shortName evidence="9">KAS III</shortName>
        <ecNumber evidence="9">2.3.1.180</ecNumber>
    </recommendedName>
    <alternativeName>
        <fullName evidence="9">3-oxoacyl-[acyl-carrier-protein] synthase 3</fullName>
    </alternativeName>
    <alternativeName>
        <fullName evidence="9">3-oxoacyl-[acyl-carrier-protein] synthase III</fullName>
    </alternativeName>
</protein>
<dbReference type="HAMAP" id="MF_01815">
    <property type="entry name" value="FabH"/>
    <property type="match status" value="1"/>
</dbReference>
<keyword evidence="6 9" id="KW-0443">Lipid metabolism</keyword>
<evidence type="ECO:0000259" key="11">
    <source>
        <dbReference type="Pfam" id="PF08545"/>
    </source>
</evidence>
<dbReference type="AlphaFoldDB" id="A0A560WAF5"/>
<feature type="region of interest" description="ACP-binding" evidence="9">
    <location>
        <begin position="264"/>
        <end position="268"/>
    </location>
</feature>
<keyword evidence="5 9" id="KW-0276">Fatty acid metabolism</keyword>
<dbReference type="GO" id="GO:0006633">
    <property type="term" value="P:fatty acid biosynthetic process"/>
    <property type="evidence" value="ECO:0007669"/>
    <property type="project" value="UniProtKB-UniRule"/>
</dbReference>
<comment type="subcellular location">
    <subcellularLocation>
        <location evidence="9">Cytoplasm</location>
    </subcellularLocation>
</comment>
<keyword evidence="4 9" id="KW-0808">Transferase</keyword>
<sequence>MSMVTLSPGLGTTTGGFHSRISGIAGYRPERVVTNDEVCEQIDSTDEWIRERTGIRTRHRAAPDESVVDMSEVVARRAIDHAGLTPSDIDVVLLATVTHPYQTPAAAPEVAHRLGLTCMAIDISAACAGYCHGIGLASDMVRAGSAVNVLVIGVEKLSDFTDPTDRTIAFIFGDGAGAAVVSRSETPQISPTVWGSAGDQHRVISQDDSWVDVRHNPDIVFPTIKMQGQTVFRWAVWSVAKHAQETLDRAGITAGDLDVFVPHQANLRIVDSMVKTLGIPDHVTVARDIVTTGNTSAASIPLAMSRMLEEGEIASGDLALQIGFGAGLAYAGQVVVVP</sequence>
<dbReference type="EC" id="2.3.1.180" evidence="9"/>
<dbReference type="Proteomes" id="UP000315628">
    <property type="component" value="Unassembled WGS sequence"/>
</dbReference>
<gene>
    <name evidence="9" type="primary">fabH</name>
    <name evidence="12" type="ORF">FB557_2022</name>
</gene>
<dbReference type="GO" id="GO:0005737">
    <property type="term" value="C:cytoplasm"/>
    <property type="evidence" value="ECO:0007669"/>
    <property type="project" value="UniProtKB-SubCell"/>
</dbReference>
<dbReference type="InterPro" id="IPR013747">
    <property type="entry name" value="ACP_syn_III_C"/>
</dbReference>
<evidence type="ECO:0000256" key="3">
    <source>
        <dbReference type="ARBA" id="ARBA00022516"/>
    </source>
</evidence>
<dbReference type="PANTHER" id="PTHR34069:SF2">
    <property type="entry name" value="BETA-KETOACYL-[ACYL-CARRIER-PROTEIN] SYNTHASE III"/>
    <property type="match status" value="1"/>
</dbReference>
<comment type="pathway">
    <text evidence="9">Lipid metabolism; fatty acid biosynthesis.</text>
</comment>
<dbReference type="GO" id="GO:0044550">
    <property type="term" value="P:secondary metabolite biosynthetic process"/>
    <property type="evidence" value="ECO:0007669"/>
    <property type="project" value="TreeGrafter"/>
</dbReference>
<dbReference type="InterPro" id="IPR013751">
    <property type="entry name" value="ACP_syn_III_N"/>
</dbReference>
<keyword evidence="7 9" id="KW-0275">Fatty acid biosynthesis</keyword>
<feature type="active site" evidence="9">
    <location>
        <position position="127"/>
    </location>
</feature>
<dbReference type="InterPro" id="IPR004655">
    <property type="entry name" value="FabH"/>
</dbReference>
<proteinExistence type="inferred from homology"/>
<dbReference type="Pfam" id="PF08541">
    <property type="entry name" value="ACP_syn_III_C"/>
    <property type="match status" value="1"/>
</dbReference>
<evidence type="ECO:0000256" key="2">
    <source>
        <dbReference type="ARBA" id="ARBA00022490"/>
    </source>
</evidence>
<evidence type="ECO:0000256" key="6">
    <source>
        <dbReference type="ARBA" id="ARBA00023098"/>
    </source>
</evidence>
<comment type="function">
    <text evidence="9">Catalyzes the condensation reaction of fatty acid synthesis by the addition to an acyl acceptor of two carbons from malonyl-ACP. Catalyzes the first condensation reaction which initiates fatty acid synthesis and may therefore play a role in governing the total rate of fatty acid production. Possesses both acetoacetyl-ACP synthase and acetyl transacylase activities. Its substrate specificity determines the biosynthesis of branched-chain and/or straight-chain of fatty acids.</text>
</comment>
<keyword evidence="13" id="KW-1185">Reference proteome</keyword>
<dbReference type="GO" id="GO:0004315">
    <property type="term" value="F:3-oxoacyl-[acyl-carrier-protein] synthase activity"/>
    <property type="evidence" value="ECO:0007669"/>
    <property type="project" value="InterPro"/>
</dbReference>
<dbReference type="Pfam" id="PF08545">
    <property type="entry name" value="ACP_syn_III"/>
    <property type="match status" value="1"/>
</dbReference>
<keyword evidence="3 9" id="KW-0444">Lipid biosynthesis</keyword>
<evidence type="ECO:0000259" key="10">
    <source>
        <dbReference type="Pfam" id="PF08541"/>
    </source>
</evidence>
<dbReference type="PANTHER" id="PTHR34069">
    <property type="entry name" value="3-OXOACYL-[ACYL-CARRIER-PROTEIN] SYNTHASE 3"/>
    <property type="match status" value="1"/>
</dbReference>
<comment type="subunit">
    <text evidence="9">Homodimer.</text>
</comment>
<evidence type="ECO:0000256" key="9">
    <source>
        <dbReference type="HAMAP-Rule" id="MF_01815"/>
    </source>
</evidence>
<feature type="domain" description="Beta-ketoacyl-[acyl-carrier-protein] synthase III C-terminal" evidence="10">
    <location>
        <begin position="247"/>
        <end position="335"/>
    </location>
</feature>
<dbReference type="Gene3D" id="3.40.47.10">
    <property type="match status" value="2"/>
</dbReference>
<keyword evidence="2 9" id="KW-0963">Cytoplasm</keyword>
<evidence type="ECO:0000256" key="7">
    <source>
        <dbReference type="ARBA" id="ARBA00023160"/>
    </source>
</evidence>
<organism evidence="12 13">
    <name type="scientific">Marihabitans asiaticum</name>
    <dbReference type="NCBI Taxonomy" id="415218"/>
    <lineage>
        <taxon>Bacteria</taxon>
        <taxon>Bacillati</taxon>
        <taxon>Actinomycetota</taxon>
        <taxon>Actinomycetes</taxon>
        <taxon>Micrococcales</taxon>
        <taxon>Intrasporangiaceae</taxon>
        <taxon>Marihabitans</taxon>
    </lineage>
</organism>
<dbReference type="NCBIfam" id="TIGR00747">
    <property type="entry name" value="fabH"/>
    <property type="match status" value="1"/>
</dbReference>
<evidence type="ECO:0000256" key="5">
    <source>
        <dbReference type="ARBA" id="ARBA00022832"/>
    </source>
</evidence>
<evidence type="ECO:0000313" key="13">
    <source>
        <dbReference type="Proteomes" id="UP000315628"/>
    </source>
</evidence>
<dbReference type="EMBL" id="VIUW01000003">
    <property type="protein sequence ID" value="TWD14606.1"/>
    <property type="molecule type" value="Genomic_DNA"/>
</dbReference>
<dbReference type="RefSeq" id="WP_246074677.1">
    <property type="nucleotide sequence ID" value="NZ_VIUW01000003.1"/>
</dbReference>
<comment type="catalytic activity">
    <reaction evidence="9">
        <text>malonyl-[ACP] + acetyl-CoA + H(+) = 3-oxobutanoyl-[ACP] + CO2 + CoA</text>
        <dbReference type="Rhea" id="RHEA:12080"/>
        <dbReference type="Rhea" id="RHEA-COMP:9623"/>
        <dbReference type="Rhea" id="RHEA-COMP:9625"/>
        <dbReference type="ChEBI" id="CHEBI:15378"/>
        <dbReference type="ChEBI" id="CHEBI:16526"/>
        <dbReference type="ChEBI" id="CHEBI:57287"/>
        <dbReference type="ChEBI" id="CHEBI:57288"/>
        <dbReference type="ChEBI" id="CHEBI:78449"/>
        <dbReference type="ChEBI" id="CHEBI:78450"/>
        <dbReference type="EC" id="2.3.1.180"/>
    </reaction>
</comment>
<keyword evidence="9" id="KW-0511">Multifunctional enzyme</keyword>
<evidence type="ECO:0000256" key="8">
    <source>
        <dbReference type="ARBA" id="ARBA00023315"/>
    </source>
</evidence>
<keyword evidence="8 9" id="KW-0012">Acyltransferase</keyword>
<dbReference type="UniPathway" id="UPA00094"/>
<evidence type="ECO:0000256" key="4">
    <source>
        <dbReference type="ARBA" id="ARBA00022679"/>
    </source>
</evidence>
<name>A0A560WAF5_9MICO</name>
<comment type="similarity">
    <text evidence="1 9">Belongs to the thiolase-like superfamily. FabH family.</text>
</comment>
<comment type="caution">
    <text evidence="12">The sequence shown here is derived from an EMBL/GenBank/DDBJ whole genome shotgun (WGS) entry which is preliminary data.</text>
</comment>
<dbReference type="GO" id="GO:0033818">
    <property type="term" value="F:beta-ketoacyl-acyl-carrier-protein synthase III activity"/>
    <property type="evidence" value="ECO:0007669"/>
    <property type="project" value="UniProtKB-UniRule"/>
</dbReference>
<evidence type="ECO:0000313" key="12">
    <source>
        <dbReference type="EMBL" id="TWD14606.1"/>
    </source>
</evidence>
<dbReference type="CDD" id="cd00830">
    <property type="entry name" value="KAS_III"/>
    <property type="match status" value="1"/>
</dbReference>
<dbReference type="NCBIfam" id="NF006829">
    <property type="entry name" value="PRK09352.1"/>
    <property type="match status" value="1"/>
</dbReference>
<accession>A0A560WAF5</accession>
<feature type="domain" description="Beta-ketoacyl-[acyl-carrier-protein] synthase III N-terminal" evidence="11">
    <location>
        <begin position="121"/>
        <end position="198"/>
    </location>
</feature>
<feature type="active site" evidence="9">
    <location>
        <position position="294"/>
    </location>
</feature>